<accession>A0A4Z0NKV3</accession>
<comment type="similarity">
    <text evidence="2">Belongs to the PqqA family.</text>
</comment>
<dbReference type="AlphaFoldDB" id="A0A4Z0NKV3"/>
<protein>
    <recommendedName>
        <fullName evidence="3">Coenzyme PQQ synthesis protein A</fullName>
    </recommendedName>
</protein>
<comment type="pathway">
    <text evidence="1">Cofactor biosynthesis; pyrroloquinoline quinone biosynthesis.</text>
</comment>
<evidence type="ECO:0000256" key="3">
    <source>
        <dbReference type="ARBA" id="ARBA00015086"/>
    </source>
</evidence>
<dbReference type="Proteomes" id="UP000297535">
    <property type="component" value="Unassembled WGS sequence"/>
</dbReference>
<keyword evidence="4" id="KW-0884">PQQ biosynthesis</keyword>
<evidence type="ECO:0000256" key="2">
    <source>
        <dbReference type="ARBA" id="ARBA00009325"/>
    </source>
</evidence>
<dbReference type="InterPro" id="IPR011725">
    <property type="entry name" value="PQQ_synth_PqqA"/>
</dbReference>
<keyword evidence="6" id="KW-1185">Reference proteome</keyword>
<gene>
    <name evidence="5" type="primary">pqqA</name>
    <name evidence="5" type="ORF">EU555_23240</name>
</gene>
<dbReference type="GO" id="GO:0018189">
    <property type="term" value="P:pyrroloquinoline quinone biosynthetic process"/>
    <property type="evidence" value="ECO:0007669"/>
    <property type="project" value="UniProtKB-UniPathway"/>
</dbReference>
<evidence type="ECO:0000313" key="5">
    <source>
        <dbReference type="EMBL" id="TGD96381.1"/>
    </source>
</evidence>
<evidence type="ECO:0000256" key="4">
    <source>
        <dbReference type="ARBA" id="ARBA00022905"/>
    </source>
</evidence>
<comment type="caution">
    <text evidence="5">The sequence shown here is derived from an EMBL/GenBank/DDBJ whole genome shotgun (WGS) entry which is preliminary data.</text>
</comment>
<organism evidence="5 6">
    <name type="scientific">Methylobacterium nonmethylotrophicum</name>
    <dbReference type="NCBI Taxonomy" id="1141884"/>
    <lineage>
        <taxon>Bacteria</taxon>
        <taxon>Pseudomonadati</taxon>
        <taxon>Pseudomonadota</taxon>
        <taxon>Alphaproteobacteria</taxon>
        <taxon>Hyphomicrobiales</taxon>
        <taxon>Methylobacteriaceae</taxon>
        <taxon>Methylobacterium</taxon>
    </lineage>
</organism>
<evidence type="ECO:0000313" key="6">
    <source>
        <dbReference type="Proteomes" id="UP000297535"/>
    </source>
</evidence>
<evidence type="ECO:0000256" key="1">
    <source>
        <dbReference type="ARBA" id="ARBA00004886"/>
    </source>
</evidence>
<name>A0A4Z0NKV3_9HYPH</name>
<proteinExistence type="inferred from homology"/>
<dbReference type="EMBL" id="SRLB01000019">
    <property type="protein sequence ID" value="TGD96381.1"/>
    <property type="molecule type" value="Genomic_DNA"/>
</dbReference>
<reference evidence="5 6" key="1">
    <citation type="submission" date="2019-04" db="EMBL/GenBank/DDBJ databases">
        <authorList>
            <person name="Feng G."/>
            <person name="Zhu H."/>
        </authorList>
    </citation>
    <scope>NUCLEOTIDE SEQUENCE [LARGE SCALE GENOMIC DNA]</scope>
    <source>
        <strain evidence="5 6">6HR-1</strain>
    </source>
</reference>
<dbReference type="NCBIfam" id="TIGR02107">
    <property type="entry name" value="PQQ_syn_pqqA"/>
    <property type="match status" value="1"/>
</dbReference>
<dbReference type="Pfam" id="PF08042">
    <property type="entry name" value="PqqA"/>
    <property type="match status" value="1"/>
</dbReference>
<dbReference type="UniPathway" id="UPA00539"/>
<sequence length="33" mass="3600">MKKNAAWSLPVVAEICVGMEVTAYESAEVDPFN</sequence>
<dbReference type="RefSeq" id="WP_135417605.1">
    <property type="nucleotide sequence ID" value="NZ_SRLB01000019.1"/>
</dbReference>